<keyword evidence="4 5" id="KW-0539">Nucleus</keyword>
<evidence type="ECO:0000313" key="9">
    <source>
        <dbReference type="Proteomes" id="UP000000689"/>
    </source>
</evidence>
<evidence type="ECO:0000256" key="1">
    <source>
        <dbReference type="ARBA" id="ARBA00004123"/>
    </source>
</evidence>
<dbReference type="KEGG" id="ndi:NDAI_0E02220"/>
<name>G0WBB9_NAUDC</name>
<dbReference type="CDD" id="cd16905">
    <property type="entry name" value="YEATS_Taf14_like"/>
    <property type="match status" value="1"/>
</dbReference>
<feature type="region of interest" description="Disordered" evidence="6">
    <location>
        <begin position="164"/>
        <end position="190"/>
    </location>
</feature>
<dbReference type="GO" id="GO:0016514">
    <property type="term" value="C:SWI/SNF complex"/>
    <property type="evidence" value="ECO:0007669"/>
    <property type="project" value="EnsemblFungi"/>
</dbReference>
<dbReference type="FunFam" id="2.60.40.1970:FF:000006">
    <property type="entry name" value="Transcription initiation factor TFIID subunit 14"/>
    <property type="match status" value="1"/>
</dbReference>
<dbReference type="Pfam" id="PF03366">
    <property type="entry name" value="YEATS"/>
    <property type="match status" value="1"/>
</dbReference>
<organism evidence="8 9">
    <name type="scientific">Naumovozyma dairenensis (strain ATCC 10597 / BCRC 20456 / CBS 421 / NBRC 0211 / NRRL Y-12639)</name>
    <name type="common">Saccharomyces dairenensis</name>
    <dbReference type="NCBI Taxonomy" id="1071378"/>
    <lineage>
        <taxon>Eukaryota</taxon>
        <taxon>Fungi</taxon>
        <taxon>Dikarya</taxon>
        <taxon>Ascomycota</taxon>
        <taxon>Saccharomycotina</taxon>
        <taxon>Saccharomycetes</taxon>
        <taxon>Saccharomycetales</taxon>
        <taxon>Saccharomycetaceae</taxon>
        <taxon>Naumovozyma</taxon>
    </lineage>
</organism>
<dbReference type="eggNOG" id="KOG3149">
    <property type="taxonomic scope" value="Eukaryota"/>
</dbReference>
<dbReference type="InterPro" id="IPR027353">
    <property type="entry name" value="NET_dom"/>
</dbReference>
<dbReference type="RefSeq" id="XP_003670282.1">
    <property type="nucleotide sequence ID" value="XM_003670234.1"/>
</dbReference>
<protein>
    <recommendedName>
        <fullName evidence="7">YEATS domain-containing protein</fullName>
    </recommendedName>
</protein>
<keyword evidence="9" id="KW-1185">Reference proteome</keyword>
<dbReference type="OrthoDB" id="1741717at2759"/>
<dbReference type="InterPro" id="IPR038336">
    <property type="entry name" value="NET_sf"/>
</dbReference>
<dbReference type="STRING" id="1071378.G0WBB9"/>
<comment type="subcellular location">
    <subcellularLocation>
        <location evidence="1 5">Nucleus</location>
    </subcellularLocation>
</comment>
<feature type="compositionally biased region" description="Polar residues" evidence="6">
    <location>
        <begin position="164"/>
        <end position="177"/>
    </location>
</feature>
<dbReference type="Proteomes" id="UP000000689">
    <property type="component" value="Chromosome 5"/>
</dbReference>
<dbReference type="PANTHER" id="PTHR23195">
    <property type="entry name" value="YEATS DOMAIN"/>
    <property type="match status" value="1"/>
</dbReference>
<dbReference type="GO" id="GO:0003677">
    <property type="term" value="F:DNA binding"/>
    <property type="evidence" value="ECO:0007669"/>
    <property type="project" value="EnsemblFungi"/>
</dbReference>
<dbReference type="InterPro" id="IPR016665">
    <property type="entry name" value="Sas5/TAF14"/>
</dbReference>
<feature type="domain" description="YEATS" evidence="7">
    <location>
        <begin position="1"/>
        <end position="135"/>
    </location>
</feature>
<dbReference type="InterPro" id="IPR005033">
    <property type="entry name" value="YEATS"/>
</dbReference>
<keyword evidence="3" id="KW-0804">Transcription</keyword>
<reference evidence="8 9" key="1">
    <citation type="journal article" date="2011" name="Proc. Natl. Acad. Sci. U.S.A.">
        <title>Evolutionary erosion of yeast sex chromosomes by mating-type switching accidents.</title>
        <authorList>
            <person name="Gordon J.L."/>
            <person name="Armisen D."/>
            <person name="Proux-Wera E."/>
            <person name="Oheigeartaigh S.S."/>
            <person name="Byrne K.P."/>
            <person name="Wolfe K.H."/>
        </authorList>
    </citation>
    <scope>NUCLEOTIDE SEQUENCE [LARGE SCALE GENOMIC DNA]</scope>
    <source>
        <strain evidence="9">ATCC 10597 / BCRC 20456 / CBS 421 / NBRC 0211 / NRRL Y-12639</strain>
    </source>
</reference>
<dbReference type="Gene3D" id="1.20.1270.220">
    <property type="match status" value="1"/>
</dbReference>
<dbReference type="OMA" id="GEFDMTI"/>
<dbReference type="HOGENOM" id="CLU_078004_0_0_1"/>
<dbReference type="GO" id="GO:1990467">
    <property type="term" value="C:NuA3a histone acetyltransferase complex"/>
    <property type="evidence" value="ECO:0007669"/>
    <property type="project" value="EnsemblFungi"/>
</dbReference>
<dbReference type="GO" id="GO:1990468">
    <property type="term" value="C:NuA3b histone acetyltransferase complex"/>
    <property type="evidence" value="ECO:0007669"/>
    <property type="project" value="EnsemblFungi"/>
</dbReference>
<dbReference type="GO" id="GO:0006338">
    <property type="term" value="P:chromatin remodeling"/>
    <property type="evidence" value="ECO:0007669"/>
    <property type="project" value="EnsemblFungi"/>
</dbReference>
<dbReference type="Pfam" id="PF17035">
    <property type="entry name" value="BET"/>
    <property type="match status" value="1"/>
</dbReference>
<sequence length="266" mass="29698">MVPSVRRTIRIKTKQDILPDVPPVEGFPVRKWSIEIVLIDEETKQEIPATIFDKVIYHLHPTFENPNRTVTEVPFKIEEQGWGGFPLDISVFFLEKAGDLKISHDLNFLKNTYEVDHIIQVPINKPLLVTELAKSGPVEDTSNSTVISENGVIGTPANVIVNNSNKRKGSSITSGMENGNEPLKKKSKTSTISTIRGGVDMEKLAVAMTKLNEDDLVGVVQMVIDNKTPEMIVTNNVDEGEFVIDLYSLPEGLLKSLWEYVKKNTE</sequence>
<dbReference type="GO" id="GO:0016251">
    <property type="term" value="F:RNA polymerase II general transcription initiation factor activity"/>
    <property type="evidence" value="ECO:0007669"/>
    <property type="project" value="EnsemblFungi"/>
</dbReference>
<evidence type="ECO:0000256" key="5">
    <source>
        <dbReference type="PROSITE-ProRule" id="PRU00376"/>
    </source>
</evidence>
<evidence type="ECO:0000259" key="7">
    <source>
        <dbReference type="PROSITE" id="PS51037"/>
    </source>
</evidence>
<dbReference type="AlphaFoldDB" id="G0WBB9"/>
<gene>
    <name evidence="8" type="primary">NDAI0E02220</name>
    <name evidence="8" type="ordered locus">NDAI_0E02220</name>
</gene>
<dbReference type="GO" id="GO:0016592">
    <property type="term" value="C:mediator complex"/>
    <property type="evidence" value="ECO:0007669"/>
    <property type="project" value="EnsemblFungi"/>
</dbReference>
<dbReference type="EMBL" id="HE580271">
    <property type="protein sequence ID" value="CCD25039.1"/>
    <property type="molecule type" value="Genomic_DNA"/>
</dbReference>
<dbReference type="InterPro" id="IPR038704">
    <property type="entry name" value="YEAST_sf"/>
</dbReference>
<dbReference type="GO" id="GO:0031011">
    <property type="term" value="C:Ino80 complex"/>
    <property type="evidence" value="ECO:0007669"/>
    <property type="project" value="EnsemblFungi"/>
</dbReference>
<dbReference type="GeneID" id="11498929"/>
<evidence type="ECO:0000256" key="4">
    <source>
        <dbReference type="ARBA" id="ARBA00023242"/>
    </source>
</evidence>
<evidence type="ECO:0000313" key="8">
    <source>
        <dbReference type="EMBL" id="CCD25039.1"/>
    </source>
</evidence>
<dbReference type="GO" id="GO:0045944">
    <property type="term" value="P:positive regulation of transcription by RNA polymerase II"/>
    <property type="evidence" value="ECO:0007669"/>
    <property type="project" value="EnsemblFungi"/>
</dbReference>
<dbReference type="GO" id="GO:0005674">
    <property type="term" value="C:transcription factor TFIIF complex"/>
    <property type="evidence" value="ECO:0007669"/>
    <property type="project" value="EnsemblFungi"/>
</dbReference>
<accession>G0WBB9</accession>
<evidence type="ECO:0000256" key="6">
    <source>
        <dbReference type="SAM" id="MobiDB-lite"/>
    </source>
</evidence>
<dbReference type="GO" id="GO:0051123">
    <property type="term" value="P:RNA polymerase II preinitiation complex assembly"/>
    <property type="evidence" value="ECO:0007669"/>
    <property type="project" value="EnsemblFungi"/>
</dbReference>
<dbReference type="PROSITE" id="PS51037">
    <property type="entry name" value="YEATS"/>
    <property type="match status" value="1"/>
</dbReference>
<proteinExistence type="predicted"/>
<dbReference type="Gene3D" id="2.60.40.1970">
    <property type="entry name" value="YEATS domain"/>
    <property type="match status" value="1"/>
</dbReference>
<dbReference type="InterPro" id="IPR055129">
    <property type="entry name" value="YEATS_dom"/>
</dbReference>
<evidence type="ECO:0000256" key="3">
    <source>
        <dbReference type="ARBA" id="ARBA00023163"/>
    </source>
</evidence>
<dbReference type="PIRSF" id="PIRSF016551">
    <property type="entry name" value="SAS5/TFIID_14"/>
    <property type="match status" value="1"/>
</dbReference>
<dbReference type="GO" id="GO:0005669">
    <property type="term" value="C:transcription factor TFIID complex"/>
    <property type="evidence" value="ECO:0007669"/>
    <property type="project" value="EnsemblFungi"/>
</dbReference>
<keyword evidence="2" id="KW-0805">Transcription regulation</keyword>
<evidence type="ECO:0000256" key="2">
    <source>
        <dbReference type="ARBA" id="ARBA00023015"/>
    </source>
</evidence>